<reference evidence="1 2" key="1">
    <citation type="submission" date="2015-01" db="EMBL/GenBank/DDBJ databases">
        <title>Evolution of Trichinella species and genotypes.</title>
        <authorList>
            <person name="Korhonen P.K."/>
            <person name="Edoardo P."/>
            <person name="Giuseppe L.R."/>
            <person name="Gasser R.B."/>
        </authorList>
    </citation>
    <scope>NUCLEOTIDE SEQUENCE [LARGE SCALE GENOMIC DNA]</scope>
    <source>
        <strain evidence="1">ISS470</strain>
    </source>
</reference>
<dbReference type="Proteomes" id="UP000054995">
    <property type="component" value="Unassembled WGS sequence"/>
</dbReference>
<dbReference type="AlphaFoldDB" id="A0A0V1FC32"/>
<gene>
    <name evidence="1" type="ORF">T4D_14540</name>
</gene>
<protein>
    <recommendedName>
        <fullName evidence="3">DDE-1 domain-containing protein</fullName>
    </recommendedName>
</protein>
<organism evidence="1 2">
    <name type="scientific">Trichinella pseudospiralis</name>
    <name type="common">Parasitic roundworm</name>
    <dbReference type="NCBI Taxonomy" id="6337"/>
    <lineage>
        <taxon>Eukaryota</taxon>
        <taxon>Metazoa</taxon>
        <taxon>Ecdysozoa</taxon>
        <taxon>Nematoda</taxon>
        <taxon>Enoplea</taxon>
        <taxon>Dorylaimia</taxon>
        <taxon>Trichinellida</taxon>
        <taxon>Trichinellidae</taxon>
        <taxon>Trichinella</taxon>
    </lineage>
</organism>
<name>A0A0V1FC32_TRIPS</name>
<proteinExistence type="predicted"/>
<keyword evidence="2" id="KW-1185">Reference proteome</keyword>
<dbReference type="EMBL" id="JYDT01000135">
    <property type="protein sequence ID" value="KRY83642.1"/>
    <property type="molecule type" value="Genomic_DNA"/>
</dbReference>
<evidence type="ECO:0000313" key="1">
    <source>
        <dbReference type="EMBL" id="KRY83642.1"/>
    </source>
</evidence>
<comment type="caution">
    <text evidence="1">The sequence shown here is derived from an EMBL/GenBank/DDBJ whole genome shotgun (WGS) entry which is preliminary data.</text>
</comment>
<sequence>MEQITIKDCFYMIAASWNSNSEENSVMRKEVLDNLNINIGQIEELLADDDCNTFKVLTDKEIIEVVQESTADEPEEAMDSQECQGPSHCEASKCLEVGLK</sequence>
<evidence type="ECO:0008006" key="3">
    <source>
        <dbReference type="Google" id="ProtNLM"/>
    </source>
</evidence>
<accession>A0A0V1FC32</accession>
<evidence type="ECO:0000313" key="2">
    <source>
        <dbReference type="Proteomes" id="UP000054995"/>
    </source>
</evidence>